<proteinExistence type="predicted"/>
<evidence type="ECO:0000313" key="2">
    <source>
        <dbReference type="EMBL" id="GFP89082.1"/>
    </source>
</evidence>
<keyword evidence="4" id="KW-1185">Reference proteome</keyword>
<dbReference type="AlphaFoldDB" id="A0A830DDW1"/>
<protein>
    <submittedName>
        <fullName evidence="3">Glucan endo-1 3-beta-glucosidase 1</fullName>
    </submittedName>
</protein>
<dbReference type="Proteomes" id="UP000653305">
    <property type="component" value="Unassembled WGS sequence"/>
</dbReference>
<name>A0A830DDW1_9LAMI</name>
<organism evidence="3 4">
    <name type="scientific">Phtheirospermum japonicum</name>
    <dbReference type="NCBI Taxonomy" id="374723"/>
    <lineage>
        <taxon>Eukaryota</taxon>
        <taxon>Viridiplantae</taxon>
        <taxon>Streptophyta</taxon>
        <taxon>Embryophyta</taxon>
        <taxon>Tracheophyta</taxon>
        <taxon>Spermatophyta</taxon>
        <taxon>Magnoliopsida</taxon>
        <taxon>eudicotyledons</taxon>
        <taxon>Gunneridae</taxon>
        <taxon>Pentapetalae</taxon>
        <taxon>asterids</taxon>
        <taxon>lamiids</taxon>
        <taxon>Lamiales</taxon>
        <taxon>Orobanchaceae</taxon>
        <taxon>Orobanchaceae incertae sedis</taxon>
        <taxon>Phtheirospermum</taxon>
    </lineage>
</organism>
<accession>A0A830DDW1</accession>
<gene>
    <name evidence="2" type="ORF">PHJA_001051900</name>
    <name evidence="3" type="ORF">PHJA_002933900</name>
</gene>
<feature type="region of interest" description="Disordered" evidence="1">
    <location>
        <begin position="1"/>
        <end position="42"/>
    </location>
</feature>
<evidence type="ECO:0000256" key="1">
    <source>
        <dbReference type="SAM" id="MobiDB-lite"/>
    </source>
</evidence>
<sequence length="72" mass="8113">MISLHNPRPVPTFPGLLQPNPSPNHHPISPNLFPDPIPSNDEPVPLLRLYAEERRCPLRKLPTTIKDSSENC</sequence>
<dbReference type="EMBL" id="BMAC01000178">
    <property type="protein sequence ID" value="GFP89082.1"/>
    <property type="molecule type" value="Genomic_DNA"/>
</dbReference>
<comment type="caution">
    <text evidence="3">The sequence shown here is derived from an EMBL/GenBank/DDBJ whole genome shotgun (WGS) entry which is preliminary data.</text>
</comment>
<dbReference type="EMBL" id="BMAC01002119">
    <property type="protein sequence ID" value="GFQ07899.1"/>
    <property type="molecule type" value="Genomic_DNA"/>
</dbReference>
<evidence type="ECO:0000313" key="3">
    <source>
        <dbReference type="EMBL" id="GFQ07899.1"/>
    </source>
</evidence>
<reference evidence="3" key="1">
    <citation type="submission" date="2020-07" db="EMBL/GenBank/DDBJ databases">
        <title>Ethylene signaling mediates host invasion by parasitic plants.</title>
        <authorList>
            <person name="Yoshida S."/>
        </authorList>
    </citation>
    <scope>NUCLEOTIDE SEQUENCE</scope>
    <source>
        <strain evidence="3">Okayama</strain>
    </source>
</reference>
<evidence type="ECO:0000313" key="4">
    <source>
        <dbReference type="Proteomes" id="UP000653305"/>
    </source>
</evidence>